<dbReference type="AlphaFoldDB" id="A0A0U5B194"/>
<evidence type="ECO:0000313" key="6">
    <source>
        <dbReference type="EMBL" id="BAU28032.1"/>
    </source>
</evidence>
<sequence>MQAQVNQTSTGQISKQPAVSATVYTILFSISLVHLLNDSITAAIPAMFPVLKESLHLSFAQVGMIGFVLNITSTVLQPLIGNFTDSKPQPKLLPIGVLFSLIGVIALAMASQFMSTIFAVMLIGVGSAVLHPESSRVAFLAAGGKRGLAQSIFQTGGNIGQSLAPLLVMLLFVPLGQQGAFWFIPIFILALAVQFRVAKWYGQHYKPKQKGGQTKRVSALPQSKIIIGLAVLTMLIFSKSIYTAGMTNFYAFYLIQHFGISVKESQLYLFMMLAAGTVGTFCGGPLADRFGRKAIIWFSILGAAPFALLLPYVSLFWSGVFSLAIGFILFLSMSVIIVYAQELVPGKVGMISGLFFGLSFGLAGIASAGLGYIADHTSIEYIMHVCAYLPLLGLLTVFLPKTN</sequence>
<dbReference type="PROSITE" id="PS00216">
    <property type="entry name" value="SUGAR_TRANSPORT_1"/>
    <property type="match status" value="1"/>
</dbReference>
<dbReference type="KEGG" id="asoc:CB4_02206"/>
<dbReference type="Pfam" id="PF07690">
    <property type="entry name" value="MFS_1"/>
    <property type="match status" value="1"/>
</dbReference>
<keyword evidence="3" id="KW-0812">Transmembrane</keyword>
<evidence type="ECO:0000256" key="1">
    <source>
        <dbReference type="ARBA" id="ARBA00004651"/>
    </source>
</evidence>
<dbReference type="SUPFAM" id="SSF103473">
    <property type="entry name" value="MFS general substrate transporter"/>
    <property type="match status" value="1"/>
</dbReference>
<dbReference type="RefSeq" id="WP_231955969.1">
    <property type="nucleotide sequence ID" value="NZ_AP017312.1"/>
</dbReference>
<dbReference type="InterPro" id="IPR020846">
    <property type="entry name" value="MFS_dom"/>
</dbReference>
<evidence type="ECO:0000256" key="4">
    <source>
        <dbReference type="ARBA" id="ARBA00022989"/>
    </source>
</evidence>
<dbReference type="PANTHER" id="PTHR43129">
    <property type="entry name" value="FOSMIDOMYCIN RESISTANCE PROTEIN"/>
    <property type="match status" value="1"/>
</dbReference>
<dbReference type="EMBL" id="AP017312">
    <property type="protein sequence ID" value="BAU28032.1"/>
    <property type="molecule type" value="Genomic_DNA"/>
</dbReference>
<name>A0A0U5B194_9BACL</name>
<protein>
    <submittedName>
        <fullName evidence="6">Fosmidomycin resistance protein</fullName>
    </submittedName>
</protein>
<dbReference type="GO" id="GO:0022857">
    <property type="term" value="F:transmembrane transporter activity"/>
    <property type="evidence" value="ECO:0007669"/>
    <property type="project" value="InterPro"/>
</dbReference>
<evidence type="ECO:0000256" key="3">
    <source>
        <dbReference type="ARBA" id="ARBA00022692"/>
    </source>
</evidence>
<dbReference type="InterPro" id="IPR036259">
    <property type="entry name" value="MFS_trans_sf"/>
</dbReference>
<comment type="subcellular location">
    <subcellularLocation>
        <location evidence="1">Cell membrane</location>
        <topology evidence="1">Multi-pass membrane protein</topology>
    </subcellularLocation>
</comment>
<evidence type="ECO:0000256" key="5">
    <source>
        <dbReference type="ARBA" id="ARBA00023136"/>
    </source>
</evidence>
<keyword evidence="5" id="KW-0472">Membrane</keyword>
<dbReference type="InterPro" id="IPR011701">
    <property type="entry name" value="MFS"/>
</dbReference>
<evidence type="ECO:0000256" key="2">
    <source>
        <dbReference type="ARBA" id="ARBA00022448"/>
    </source>
</evidence>
<organism evidence="6 7">
    <name type="scientific">Aneurinibacillus soli</name>
    <dbReference type="NCBI Taxonomy" id="1500254"/>
    <lineage>
        <taxon>Bacteria</taxon>
        <taxon>Bacillati</taxon>
        <taxon>Bacillota</taxon>
        <taxon>Bacilli</taxon>
        <taxon>Bacillales</taxon>
        <taxon>Paenibacillaceae</taxon>
        <taxon>Aneurinibacillus group</taxon>
        <taxon>Aneurinibacillus</taxon>
    </lineage>
</organism>
<accession>A0A0U5B194</accession>
<dbReference type="Gene3D" id="1.20.1250.20">
    <property type="entry name" value="MFS general substrate transporter like domains"/>
    <property type="match status" value="2"/>
</dbReference>
<evidence type="ECO:0000313" key="7">
    <source>
        <dbReference type="Proteomes" id="UP000217696"/>
    </source>
</evidence>
<keyword evidence="4" id="KW-1133">Transmembrane helix</keyword>
<dbReference type="CDD" id="cd17478">
    <property type="entry name" value="MFS_FsR"/>
    <property type="match status" value="1"/>
</dbReference>
<dbReference type="PANTHER" id="PTHR43129:SF1">
    <property type="entry name" value="FOSMIDOMYCIN RESISTANCE PROTEIN"/>
    <property type="match status" value="1"/>
</dbReference>
<dbReference type="PROSITE" id="PS50850">
    <property type="entry name" value="MFS"/>
    <property type="match status" value="1"/>
</dbReference>
<dbReference type="GO" id="GO:0005886">
    <property type="term" value="C:plasma membrane"/>
    <property type="evidence" value="ECO:0007669"/>
    <property type="project" value="UniProtKB-SubCell"/>
</dbReference>
<proteinExistence type="predicted"/>
<reference evidence="6 7" key="1">
    <citation type="submission" date="2015-12" db="EMBL/GenBank/DDBJ databases">
        <title>Genome sequence of Aneurinibacillus soli.</title>
        <authorList>
            <person name="Lee J.S."/>
            <person name="Lee K.C."/>
            <person name="Kim K.K."/>
            <person name="Lee B.W."/>
        </authorList>
    </citation>
    <scope>NUCLEOTIDE SEQUENCE [LARGE SCALE GENOMIC DNA]</scope>
    <source>
        <strain evidence="6 7">CB4</strain>
    </source>
</reference>
<dbReference type="Proteomes" id="UP000217696">
    <property type="component" value="Chromosome"/>
</dbReference>
<keyword evidence="7" id="KW-1185">Reference proteome</keyword>
<gene>
    <name evidence="6" type="primary">fsr</name>
    <name evidence="6" type="ORF">CB4_02206</name>
</gene>
<keyword evidence="2" id="KW-0813">Transport</keyword>
<dbReference type="InterPro" id="IPR005829">
    <property type="entry name" value="Sugar_transporter_CS"/>
</dbReference>